<evidence type="ECO:0000313" key="2">
    <source>
        <dbReference type="Proteomes" id="UP000824469"/>
    </source>
</evidence>
<feature type="non-terminal residue" evidence="1">
    <location>
        <position position="78"/>
    </location>
</feature>
<keyword evidence="2" id="KW-1185">Reference proteome</keyword>
<dbReference type="AlphaFoldDB" id="A0AA38LCR3"/>
<sequence length="78" mass="8582">LFRLVLRSCRVFCVLRVPSMARLSQMKKLDLLCANFSQFASGSRTFGPDCSIFLWTVLGQISPGSAGSRPIGPTCRQT</sequence>
<dbReference type="Proteomes" id="UP000824469">
    <property type="component" value="Unassembled WGS sequence"/>
</dbReference>
<evidence type="ECO:0000313" key="1">
    <source>
        <dbReference type="EMBL" id="KAH9320403.1"/>
    </source>
</evidence>
<gene>
    <name evidence="1" type="ORF">KI387_044503</name>
</gene>
<comment type="caution">
    <text evidence="1">The sequence shown here is derived from an EMBL/GenBank/DDBJ whole genome shotgun (WGS) entry which is preliminary data.</text>
</comment>
<dbReference type="EMBL" id="JAHRHJ020000004">
    <property type="protein sequence ID" value="KAH9320403.1"/>
    <property type="molecule type" value="Genomic_DNA"/>
</dbReference>
<protein>
    <submittedName>
        <fullName evidence="1">Uncharacterized protein</fullName>
    </submittedName>
</protein>
<feature type="non-terminal residue" evidence="1">
    <location>
        <position position="1"/>
    </location>
</feature>
<name>A0AA38LCR3_TAXCH</name>
<accession>A0AA38LCR3</accession>
<proteinExistence type="predicted"/>
<reference evidence="1 2" key="1">
    <citation type="journal article" date="2021" name="Nat. Plants">
        <title>The Taxus genome provides insights into paclitaxel biosynthesis.</title>
        <authorList>
            <person name="Xiong X."/>
            <person name="Gou J."/>
            <person name="Liao Q."/>
            <person name="Li Y."/>
            <person name="Zhou Q."/>
            <person name="Bi G."/>
            <person name="Li C."/>
            <person name="Du R."/>
            <person name="Wang X."/>
            <person name="Sun T."/>
            <person name="Guo L."/>
            <person name="Liang H."/>
            <person name="Lu P."/>
            <person name="Wu Y."/>
            <person name="Zhang Z."/>
            <person name="Ro D.K."/>
            <person name="Shang Y."/>
            <person name="Huang S."/>
            <person name="Yan J."/>
        </authorList>
    </citation>
    <scope>NUCLEOTIDE SEQUENCE [LARGE SCALE GENOMIC DNA]</scope>
    <source>
        <strain evidence="1">Ta-2019</strain>
    </source>
</reference>
<organism evidence="1 2">
    <name type="scientific">Taxus chinensis</name>
    <name type="common">Chinese yew</name>
    <name type="synonym">Taxus wallichiana var. chinensis</name>
    <dbReference type="NCBI Taxonomy" id="29808"/>
    <lineage>
        <taxon>Eukaryota</taxon>
        <taxon>Viridiplantae</taxon>
        <taxon>Streptophyta</taxon>
        <taxon>Embryophyta</taxon>
        <taxon>Tracheophyta</taxon>
        <taxon>Spermatophyta</taxon>
        <taxon>Pinopsida</taxon>
        <taxon>Pinidae</taxon>
        <taxon>Conifers II</taxon>
        <taxon>Cupressales</taxon>
        <taxon>Taxaceae</taxon>
        <taxon>Taxus</taxon>
    </lineage>
</organism>